<feature type="transmembrane region" description="Helical" evidence="1">
    <location>
        <begin position="20"/>
        <end position="42"/>
    </location>
</feature>
<sequence length="79" mass="8537">MTALLLRDCMLLVYVGRTSIPLPPTLLVSVIPFISVLTIASVRPSMCLLSDRARGGIDQFELEDGYSSEQACSARGHAI</sequence>
<keyword evidence="1" id="KW-0472">Membrane</keyword>
<reference evidence="2 3" key="1">
    <citation type="journal article" date="2018" name="PLoS Genet.">
        <title>Population sequencing reveals clonal diversity and ancestral inbreeding in the grapevine cultivar Chardonnay.</title>
        <authorList>
            <person name="Roach M.J."/>
            <person name="Johnson D.L."/>
            <person name="Bohlmann J."/>
            <person name="van Vuuren H.J."/>
            <person name="Jones S.J."/>
            <person name="Pretorius I.S."/>
            <person name="Schmidt S.A."/>
            <person name="Borneman A.R."/>
        </authorList>
    </citation>
    <scope>NUCLEOTIDE SEQUENCE [LARGE SCALE GENOMIC DNA]</scope>
    <source>
        <strain evidence="3">cv. Chardonnay</strain>
        <tissue evidence="2">Leaf</tissue>
    </source>
</reference>
<accession>A0A438HEK2</accession>
<dbReference type="EMBL" id="QGNW01000234">
    <property type="protein sequence ID" value="RVW82895.1"/>
    <property type="molecule type" value="Genomic_DNA"/>
</dbReference>
<keyword evidence="1" id="KW-1133">Transmembrane helix</keyword>
<gene>
    <name evidence="2" type="ORF">CK203_038347</name>
</gene>
<evidence type="ECO:0000313" key="2">
    <source>
        <dbReference type="EMBL" id="RVW82895.1"/>
    </source>
</evidence>
<name>A0A438HEK2_VITVI</name>
<comment type="caution">
    <text evidence="2">The sequence shown here is derived from an EMBL/GenBank/DDBJ whole genome shotgun (WGS) entry which is preliminary data.</text>
</comment>
<dbReference type="AlphaFoldDB" id="A0A438HEK2"/>
<keyword evidence="1" id="KW-0812">Transmembrane</keyword>
<evidence type="ECO:0000256" key="1">
    <source>
        <dbReference type="SAM" id="Phobius"/>
    </source>
</evidence>
<organism evidence="2 3">
    <name type="scientific">Vitis vinifera</name>
    <name type="common">Grape</name>
    <dbReference type="NCBI Taxonomy" id="29760"/>
    <lineage>
        <taxon>Eukaryota</taxon>
        <taxon>Viridiplantae</taxon>
        <taxon>Streptophyta</taxon>
        <taxon>Embryophyta</taxon>
        <taxon>Tracheophyta</taxon>
        <taxon>Spermatophyta</taxon>
        <taxon>Magnoliopsida</taxon>
        <taxon>eudicotyledons</taxon>
        <taxon>Gunneridae</taxon>
        <taxon>Pentapetalae</taxon>
        <taxon>rosids</taxon>
        <taxon>Vitales</taxon>
        <taxon>Vitaceae</taxon>
        <taxon>Viteae</taxon>
        <taxon>Vitis</taxon>
    </lineage>
</organism>
<evidence type="ECO:0000313" key="3">
    <source>
        <dbReference type="Proteomes" id="UP000288805"/>
    </source>
</evidence>
<protein>
    <submittedName>
        <fullName evidence="2">Uncharacterized protein</fullName>
    </submittedName>
</protein>
<dbReference type="Proteomes" id="UP000288805">
    <property type="component" value="Unassembled WGS sequence"/>
</dbReference>
<proteinExistence type="predicted"/>